<evidence type="ECO:0000256" key="2">
    <source>
        <dbReference type="ARBA" id="ARBA00022833"/>
    </source>
</evidence>
<evidence type="ECO:0000256" key="3">
    <source>
        <dbReference type="ARBA" id="ARBA00023002"/>
    </source>
</evidence>
<dbReference type="AlphaFoldDB" id="A0A4Q9DM95"/>
<dbReference type="SUPFAM" id="SSF51735">
    <property type="entry name" value="NAD(P)-binding Rossmann-fold domains"/>
    <property type="match status" value="1"/>
</dbReference>
<dbReference type="SMART" id="SM00829">
    <property type="entry name" value="PKS_ER"/>
    <property type="match status" value="1"/>
</dbReference>
<sequence>MKALVKYGYGNGETELRDVPEPQAGDDDVLIEIQAAGICGSDLGFHLGEHPEYLNPPVVLGHEFAGVVVQTGRRVTAWKPGDRVVSDNTGYVCGECYACARADFLNCPQRLGLGYGMDGGFTKYVRIDGDILRKHPRCLYRIPDHVIYEEAALLDPACNAYKAVVQESHILPGDDVAVYGVGALGLFSIQMSRLAGAGNIIAIASSRNKERFDIARKLGATHIVYYDREDVVARVKEITGGELVALAVDCAGPNSVLKEAMDIVRAGGEINRIGFDAEAPDFSLDKLVNKGIALKGHFAYDIVSWRNCLKLLALGKLDTKSVITHRMTLSQWRQAFELVRSKQAAKVILTYDDIAEVRA</sequence>
<dbReference type="PANTHER" id="PTHR43401">
    <property type="entry name" value="L-THREONINE 3-DEHYDROGENASE"/>
    <property type="match status" value="1"/>
</dbReference>
<evidence type="ECO:0000256" key="1">
    <source>
        <dbReference type="ARBA" id="ARBA00022723"/>
    </source>
</evidence>
<dbReference type="GO" id="GO:0008270">
    <property type="term" value="F:zinc ion binding"/>
    <property type="evidence" value="ECO:0007669"/>
    <property type="project" value="InterPro"/>
</dbReference>
<dbReference type="Pfam" id="PF00107">
    <property type="entry name" value="ADH_zinc_N"/>
    <property type="match status" value="1"/>
</dbReference>
<reference evidence="6 7" key="1">
    <citation type="submission" date="2019-02" db="EMBL/GenBank/DDBJ databases">
        <title>Paenibacillus sp. nov., isolated from surface-sterilized tissue of Thalictrum simplex L.</title>
        <authorList>
            <person name="Tuo L."/>
        </authorList>
    </citation>
    <scope>NUCLEOTIDE SEQUENCE [LARGE SCALE GENOMIC DNA]</scope>
    <source>
        <strain evidence="6 7">N2SHLJ1</strain>
    </source>
</reference>
<comment type="cofactor">
    <cofactor evidence="4">
        <name>Zn(2+)</name>
        <dbReference type="ChEBI" id="CHEBI:29105"/>
    </cofactor>
</comment>
<feature type="domain" description="Enoyl reductase (ER)" evidence="5">
    <location>
        <begin position="10"/>
        <end position="349"/>
    </location>
</feature>
<dbReference type="InterPro" id="IPR036291">
    <property type="entry name" value="NAD(P)-bd_dom_sf"/>
</dbReference>
<accession>A0A4Q9DM95</accession>
<dbReference type="InterPro" id="IPR050129">
    <property type="entry name" value="Zn_alcohol_dh"/>
</dbReference>
<comment type="similarity">
    <text evidence="4">Belongs to the zinc-containing alcohol dehydrogenase family.</text>
</comment>
<dbReference type="InterPro" id="IPR013149">
    <property type="entry name" value="ADH-like_C"/>
</dbReference>
<dbReference type="OrthoDB" id="9777057at2"/>
<keyword evidence="3" id="KW-0560">Oxidoreductase</keyword>
<evidence type="ECO:0000256" key="4">
    <source>
        <dbReference type="RuleBase" id="RU361277"/>
    </source>
</evidence>
<dbReference type="Gene3D" id="3.90.180.10">
    <property type="entry name" value="Medium-chain alcohol dehydrogenases, catalytic domain"/>
    <property type="match status" value="1"/>
</dbReference>
<organism evidence="6 7">
    <name type="scientific">Paenibacillus thalictri</name>
    <dbReference type="NCBI Taxonomy" id="2527873"/>
    <lineage>
        <taxon>Bacteria</taxon>
        <taxon>Bacillati</taxon>
        <taxon>Bacillota</taxon>
        <taxon>Bacilli</taxon>
        <taxon>Bacillales</taxon>
        <taxon>Paenibacillaceae</taxon>
        <taxon>Paenibacillus</taxon>
    </lineage>
</organism>
<dbReference type="Proteomes" id="UP000293142">
    <property type="component" value="Unassembled WGS sequence"/>
</dbReference>
<dbReference type="PANTHER" id="PTHR43401:SF2">
    <property type="entry name" value="L-THREONINE 3-DEHYDROGENASE"/>
    <property type="match status" value="1"/>
</dbReference>
<keyword evidence="2 4" id="KW-0862">Zinc</keyword>
<evidence type="ECO:0000313" key="6">
    <source>
        <dbReference type="EMBL" id="TBL76362.1"/>
    </source>
</evidence>
<comment type="caution">
    <text evidence="6">The sequence shown here is derived from an EMBL/GenBank/DDBJ whole genome shotgun (WGS) entry which is preliminary data.</text>
</comment>
<dbReference type="InterPro" id="IPR011032">
    <property type="entry name" value="GroES-like_sf"/>
</dbReference>
<dbReference type="PROSITE" id="PS00059">
    <property type="entry name" value="ADH_ZINC"/>
    <property type="match status" value="1"/>
</dbReference>
<dbReference type="EMBL" id="SIRE01000014">
    <property type="protein sequence ID" value="TBL76362.1"/>
    <property type="molecule type" value="Genomic_DNA"/>
</dbReference>
<keyword evidence="7" id="KW-1185">Reference proteome</keyword>
<proteinExistence type="inferred from homology"/>
<dbReference type="RefSeq" id="WP_131015269.1">
    <property type="nucleotide sequence ID" value="NZ_SIRE01000014.1"/>
</dbReference>
<gene>
    <name evidence="6" type="ORF">EYB31_20455</name>
</gene>
<dbReference type="Pfam" id="PF08240">
    <property type="entry name" value="ADH_N"/>
    <property type="match status" value="1"/>
</dbReference>
<dbReference type="InterPro" id="IPR002328">
    <property type="entry name" value="ADH_Zn_CS"/>
</dbReference>
<keyword evidence="1 4" id="KW-0479">Metal-binding</keyword>
<dbReference type="SUPFAM" id="SSF50129">
    <property type="entry name" value="GroES-like"/>
    <property type="match status" value="1"/>
</dbReference>
<dbReference type="GO" id="GO:0016491">
    <property type="term" value="F:oxidoreductase activity"/>
    <property type="evidence" value="ECO:0007669"/>
    <property type="project" value="UniProtKB-KW"/>
</dbReference>
<name>A0A4Q9DM95_9BACL</name>
<protein>
    <submittedName>
        <fullName evidence="6">Alcohol dehydrogenase</fullName>
    </submittedName>
</protein>
<evidence type="ECO:0000259" key="5">
    <source>
        <dbReference type="SMART" id="SM00829"/>
    </source>
</evidence>
<dbReference type="InterPro" id="IPR020843">
    <property type="entry name" value="ER"/>
</dbReference>
<evidence type="ECO:0000313" key="7">
    <source>
        <dbReference type="Proteomes" id="UP000293142"/>
    </source>
</evidence>
<dbReference type="Gene3D" id="3.40.50.720">
    <property type="entry name" value="NAD(P)-binding Rossmann-like Domain"/>
    <property type="match status" value="1"/>
</dbReference>
<dbReference type="InterPro" id="IPR013154">
    <property type="entry name" value="ADH-like_N"/>
</dbReference>
<dbReference type="CDD" id="cd08258">
    <property type="entry name" value="Zn_ADH4"/>
    <property type="match status" value="1"/>
</dbReference>